<dbReference type="KEGG" id="hhu:AR456_17175"/>
<reference evidence="2 3" key="1">
    <citation type="submission" date="2013-08" db="EMBL/GenBank/DDBJ databases">
        <title>draft genome of Halomonas huanghegensis, strain BJGMM-B45T.</title>
        <authorList>
            <person name="Miao C."/>
            <person name="Wan Y."/>
            <person name="Jin W."/>
        </authorList>
    </citation>
    <scope>NUCLEOTIDE SEQUENCE [LARGE SCALE GENOMIC DNA]</scope>
    <source>
        <strain evidence="2 3">BJGMM-B45</strain>
    </source>
</reference>
<dbReference type="Proteomes" id="UP000019113">
    <property type="component" value="Unassembled WGS sequence"/>
</dbReference>
<evidence type="ECO:0000313" key="2">
    <source>
        <dbReference type="EMBL" id="ERL52257.1"/>
    </source>
</evidence>
<name>W1N9M4_9GAMM</name>
<proteinExistence type="predicted"/>
<dbReference type="InterPro" id="IPR025711">
    <property type="entry name" value="PepSY"/>
</dbReference>
<dbReference type="eggNOG" id="ENOG5034130">
    <property type="taxonomic scope" value="Bacteria"/>
</dbReference>
<evidence type="ECO:0000313" key="3">
    <source>
        <dbReference type="Proteomes" id="UP000019113"/>
    </source>
</evidence>
<dbReference type="PATRIC" id="fig|1178482.3.peg.1130"/>
<accession>W1N9M4</accession>
<keyword evidence="3" id="KW-1185">Reference proteome</keyword>
<dbReference type="Pfam" id="PF13670">
    <property type="entry name" value="PepSY_2"/>
    <property type="match status" value="1"/>
</dbReference>
<dbReference type="OrthoDB" id="7595029at2"/>
<dbReference type="EMBL" id="AVBC01000019">
    <property type="protein sequence ID" value="ERL52257.1"/>
    <property type="molecule type" value="Genomic_DNA"/>
</dbReference>
<gene>
    <name evidence="2" type="ORF">BJB45_09835</name>
</gene>
<feature type="domain" description="PepSY" evidence="1">
    <location>
        <begin position="46"/>
        <end position="122"/>
    </location>
</feature>
<sequence length="195" mass="21970">MASIKRASRRDTPVHSKSSQLLQRIITDWPVFGKESHMIKPLSISLATFALAGSLATSAMADEGANREDIDSLLRSAGEYGFSQFEEFSVDDDDQFEIEGWRDDGWQLDVDMATSDGSILREQQRRSETPDWSLSADDIDRALDSAQQAGIEHIASLDVDPMGRIEVEGYDDRFRELEVRLNRETFEVLGVEHDD</sequence>
<dbReference type="AlphaFoldDB" id="W1N9M4"/>
<organism evidence="2 3">
    <name type="scientific">Halomonas huangheensis</name>
    <dbReference type="NCBI Taxonomy" id="1178482"/>
    <lineage>
        <taxon>Bacteria</taxon>
        <taxon>Pseudomonadati</taxon>
        <taxon>Pseudomonadota</taxon>
        <taxon>Gammaproteobacteria</taxon>
        <taxon>Oceanospirillales</taxon>
        <taxon>Halomonadaceae</taxon>
        <taxon>Halomonas</taxon>
    </lineage>
</organism>
<dbReference type="STRING" id="1178482.AR456_17175"/>
<protein>
    <recommendedName>
        <fullName evidence="1">PepSY domain-containing protein</fullName>
    </recommendedName>
</protein>
<comment type="caution">
    <text evidence="2">The sequence shown here is derived from an EMBL/GenBank/DDBJ whole genome shotgun (WGS) entry which is preliminary data.</text>
</comment>
<evidence type="ECO:0000259" key="1">
    <source>
        <dbReference type="Pfam" id="PF13670"/>
    </source>
</evidence>